<dbReference type="EMBL" id="JOPB01000014">
    <property type="protein sequence ID" value="OUI77840.1"/>
    <property type="molecule type" value="Genomic_DNA"/>
</dbReference>
<gene>
    <name evidence="1" type="ORF">HK18_00985</name>
</gene>
<evidence type="ECO:0000313" key="1">
    <source>
        <dbReference type="EMBL" id="OUI77840.1"/>
    </source>
</evidence>
<sequence length="484" mass="53611">MSSTNETHIPKLELSSSGISLPTEKNILDGVIQDFQNAFDGKLTFQKDSNNNFLLSTPQGQLVTSIAAMISDRNRLLAYYVNQVDPNYAVGRMQDGIGRIYFIERKKATKTTVVGRCFGAKSTVIPQYTKVKDQQGNVYESTDSAVINQELIETILDKNGNIVYVDKDGNIVSEDTEGKIAKTKTTTYVDIMFRCLEKGIITCPAGSLTERYQVIAGWESVTNLNDGTVGIADESQAQFEQRRRQSVARNSKNSVDSIMASLLTLDIIEDAYVIENYTADNIDKIDSNPNKLSFELLAHSIYVCVYLRAQTKQSTTTSKETPSEQIAKVIWKNKTPGCALVGNETVLVTDDTTDSDGNCLYCNSRAPQYKISFDYAEKKDVYIKVMMEDSKPIVGDPVTLIKNKIYEVFTGQDGSKKPRIGSQIFASQFYCAVQSLGEWAKVICLKVGLNGVVDKNKVQVAINQMPVLDLDNITVNFMNDTTGA</sequence>
<dbReference type="Proteomes" id="UP000194946">
    <property type="component" value="Unassembled WGS sequence"/>
</dbReference>
<comment type="caution">
    <text evidence="1">The sequence shown here is derived from an EMBL/GenBank/DDBJ whole genome shotgun (WGS) entry which is preliminary data.</text>
</comment>
<accession>A0A251ZT44</accession>
<reference evidence="2" key="1">
    <citation type="submission" date="2014-06" db="EMBL/GenBank/DDBJ databases">
        <authorList>
            <person name="Winans N.J."/>
            <person name="Newell P.D."/>
            <person name="Douglas A.E."/>
        </authorList>
    </citation>
    <scope>NUCLEOTIDE SEQUENCE [LARGE SCALE GENOMIC DNA]</scope>
    <source>
        <strain evidence="2">DmL_052</strain>
    </source>
</reference>
<protein>
    <recommendedName>
        <fullName evidence="3">Baseplate protein J-like domain-containing protein</fullName>
    </recommendedName>
</protein>
<evidence type="ECO:0008006" key="3">
    <source>
        <dbReference type="Google" id="ProtNLM"/>
    </source>
</evidence>
<dbReference type="RefSeq" id="WP_040364064.1">
    <property type="nucleotide sequence ID" value="NZ_JOPB01000014.1"/>
</dbReference>
<proteinExistence type="predicted"/>
<evidence type="ECO:0000313" key="2">
    <source>
        <dbReference type="Proteomes" id="UP000194946"/>
    </source>
</evidence>
<dbReference type="AlphaFoldDB" id="A0A251ZT44"/>
<name>A0A251ZT44_9PROT</name>
<keyword evidence="2" id="KW-1185">Reference proteome</keyword>
<organism evidence="1 2">
    <name type="scientific">Commensalibacter intestini</name>
    <dbReference type="NCBI Taxonomy" id="479936"/>
    <lineage>
        <taxon>Bacteria</taxon>
        <taxon>Pseudomonadati</taxon>
        <taxon>Pseudomonadota</taxon>
        <taxon>Alphaproteobacteria</taxon>
        <taxon>Acetobacterales</taxon>
        <taxon>Acetobacteraceae</taxon>
    </lineage>
</organism>